<protein>
    <submittedName>
        <fullName evidence="1">Spo0E family sporulation regulatory protein-aspartic acid phosphatase</fullName>
    </submittedName>
</protein>
<sequence>MAQPQLYDPIRRELERKRHRMMQEGMERGFQDPIVLKLSQELDQLHNQIIMKA</sequence>
<dbReference type="InterPro" id="IPR037208">
    <property type="entry name" value="Spo0E-like_sf"/>
</dbReference>
<keyword evidence="2" id="KW-1185">Reference proteome</keyword>
<dbReference type="SUPFAM" id="SSF140500">
    <property type="entry name" value="BAS1536-like"/>
    <property type="match status" value="1"/>
</dbReference>
<reference evidence="2" key="1">
    <citation type="journal article" date="2019" name="Int. J. Syst. Evol. Microbiol.">
        <title>The Global Catalogue of Microorganisms (GCM) 10K type strain sequencing project: providing services to taxonomists for standard genome sequencing and annotation.</title>
        <authorList>
            <consortium name="The Broad Institute Genomics Platform"/>
            <consortium name="The Broad Institute Genome Sequencing Center for Infectious Disease"/>
            <person name="Wu L."/>
            <person name="Ma J."/>
        </authorList>
    </citation>
    <scope>NUCLEOTIDE SEQUENCE [LARGE SCALE GENOMIC DNA]</scope>
    <source>
        <strain evidence="2">CCUG 56607</strain>
    </source>
</reference>
<comment type="caution">
    <text evidence="1">The sequence shown here is derived from an EMBL/GenBank/DDBJ whole genome shotgun (WGS) entry which is preliminary data.</text>
</comment>
<dbReference type="Pfam" id="PF09388">
    <property type="entry name" value="SpoOE-like"/>
    <property type="match status" value="1"/>
</dbReference>
<dbReference type="InterPro" id="IPR018540">
    <property type="entry name" value="Spo0E-like"/>
</dbReference>
<name>A0ABW3L4T4_9BACI</name>
<evidence type="ECO:0000313" key="1">
    <source>
        <dbReference type="EMBL" id="MFD1021059.1"/>
    </source>
</evidence>
<evidence type="ECO:0000313" key="2">
    <source>
        <dbReference type="Proteomes" id="UP001596990"/>
    </source>
</evidence>
<dbReference type="InterPro" id="IPR036638">
    <property type="entry name" value="HLH_DNA-bd_sf"/>
</dbReference>
<dbReference type="EMBL" id="JBHTKL010000006">
    <property type="protein sequence ID" value="MFD1021059.1"/>
    <property type="molecule type" value="Genomic_DNA"/>
</dbReference>
<dbReference type="Proteomes" id="UP001596990">
    <property type="component" value="Unassembled WGS sequence"/>
</dbReference>
<dbReference type="RefSeq" id="WP_386063819.1">
    <property type="nucleotide sequence ID" value="NZ_JBHTKL010000006.1"/>
</dbReference>
<organism evidence="1 2">
    <name type="scientific">Thalassobacillus hwangdonensis</name>
    <dbReference type="NCBI Taxonomy" id="546108"/>
    <lineage>
        <taxon>Bacteria</taxon>
        <taxon>Bacillati</taxon>
        <taxon>Bacillota</taxon>
        <taxon>Bacilli</taxon>
        <taxon>Bacillales</taxon>
        <taxon>Bacillaceae</taxon>
        <taxon>Thalassobacillus</taxon>
    </lineage>
</organism>
<accession>A0ABW3L4T4</accession>
<gene>
    <name evidence="1" type="ORF">ACFQ2J_17855</name>
</gene>
<proteinExistence type="predicted"/>
<dbReference type="Gene3D" id="4.10.280.10">
    <property type="entry name" value="Helix-loop-helix DNA-binding domain"/>
    <property type="match status" value="1"/>
</dbReference>